<gene>
    <name evidence="1" type="ORF">ACA1_079950</name>
</gene>
<name>L8H8G6_ACACF</name>
<reference evidence="1 2" key="1">
    <citation type="journal article" date="2013" name="Genome Biol.">
        <title>Genome of Acanthamoeba castellanii highlights extensive lateral gene transfer and early evolution of tyrosine kinase signaling.</title>
        <authorList>
            <person name="Clarke M."/>
            <person name="Lohan A.J."/>
            <person name="Liu B."/>
            <person name="Lagkouvardos I."/>
            <person name="Roy S."/>
            <person name="Zafar N."/>
            <person name="Bertelli C."/>
            <person name="Schilde C."/>
            <person name="Kianianmomeni A."/>
            <person name="Burglin T.R."/>
            <person name="Frech C."/>
            <person name="Turcotte B."/>
            <person name="Kopec K.O."/>
            <person name="Synnott J.M."/>
            <person name="Choo C."/>
            <person name="Paponov I."/>
            <person name="Finkler A."/>
            <person name="Soon Heng Tan C."/>
            <person name="Hutchins A.P."/>
            <person name="Weinmeier T."/>
            <person name="Rattei T."/>
            <person name="Chu J.S."/>
            <person name="Gimenez G."/>
            <person name="Irimia M."/>
            <person name="Rigden D.J."/>
            <person name="Fitzpatrick D.A."/>
            <person name="Lorenzo-Morales J."/>
            <person name="Bateman A."/>
            <person name="Chiu C.H."/>
            <person name="Tang P."/>
            <person name="Hegemann P."/>
            <person name="Fromm H."/>
            <person name="Raoult D."/>
            <person name="Greub G."/>
            <person name="Miranda-Saavedra D."/>
            <person name="Chen N."/>
            <person name="Nash P."/>
            <person name="Ginger M.L."/>
            <person name="Horn M."/>
            <person name="Schaap P."/>
            <person name="Caler L."/>
            <person name="Loftus B."/>
        </authorList>
    </citation>
    <scope>NUCLEOTIDE SEQUENCE [LARGE SCALE GENOMIC DNA]</scope>
    <source>
        <strain evidence="1 2">Neff</strain>
    </source>
</reference>
<dbReference type="GeneID" id="14922415"/>
<evidence type="ECO:0000313" key="2">
    <source>
        <dbReference type="Proteomes" id="UP000011083"/>
    </source>
</evidence>
<organism evidence="1 2">
    <name type="scientific">Acanthamoeba castellanii (strain ATCC 30010 / Neff)</name>
    <dbReference type="NCBI Taxonomy" id="1257118"/>
    <lineage>
        <taxon>Eukaryota</taxon>
        <taxon>Amoebozoa</taxon>
        <taxon>Discosea</taxon>
        <taxon>Longamoebia</taxon>
        <taxon>Centramoebida</taxon>
        <taxon>Acanthamoebidae</taxon>
        <taxon>Acanthamoeba</taxon>
    </lineage>
</organism>
<dbReference type="VEuPathDB" id="AmoebaDB:ACA1_079950"/>
<keyword evidence="2" id="KW-1185">Reference proteome</keyword>
<dbReference type="KEGG" id="acan:ACA1_079950"/>
<dbReference type="RefSeq" id="XP_004346066.1">
    <property type="nucleotide sequence ID" value="XM_004346016.1"/>
</dbReference>
<dbReference type="Proteomes" id="UP000011083">
    <property type="component" value="Unassembled WGS sequence"/>
</dbReference>
<dbReference type="OrthoDB" id="423221at2759"/>
<dbReference type="EMBL" id="KB007902">
    <property type="protein sequence ID" value="ELR21522.1"/>
    <property type="molecule type" value="Genomic_DNA"/>
</dbReference>
<evidence type="ECO:0000313" key="1">
    <source>
        <dbReference type="EMBL" id="ELR21522.1"/>
    </source>
</evidence>
<proteinExistence type="predicted"/>
<dbReference type="AlphaFoldDB" id="L8H8G6"/>
<protein>
    <submittedName>
        <fullName evidence="1">Uncharacterized protein</fullName>
    </submittedName>
</protein>
<sequence>MGLGKTGALVVENWQQEAMKFVGTEGTWIVTCPSTKALQEFIKDPSSSVEDMYILIITYDALS</sequence>
<accession>L8H8G6</accession>